<sequence length="302" mass="33125">MRRGNRRAFTLIELLVVIAIIAILIGLLLPAVQKVREAAARMKCSNNLKQLSLSFHNYESAHGGLPPSQFSPPFTGWGSITLPYIEQGNVAAIYRTDLDFYAPENQTAVNTRIDTHICPSTPSSDRLLKPIGNVSFTDRTGQAGDYYVPRSYKTSAAATEEFVGAISYLKDVRTRFLEVTDGTSNTMLLYESAGMPVTYRKRAPVACANTTNPANCNRHWFAAWSSFHSSRIYSWTFDGVNSGGPCVVNCTNDLAYGIYSFHTGGANFGLCDGSVRFVSENVTPEVIKSFVSRAGGEVFNLE</sequence>
<feature type="domain" description="DUF1559" evidence="2">
    <location>
        <begin position="33"/>
        <end position="284"/>
    </location>
</feature>
<dbReference type="NCBIfam" id="TIGR02532">
    <property type="entry name" value="IV_pilin_GFxxxE"/>
    <property type="match status" value="1"/>
</dbReference>
<dbReference type="AlphaFoldDB" id="A0A6P2DGB8"/>
<dbReference type="PANTHER" id="PTHR30093:SF2">
    <property type="entry name" value="TYPE II SECRETION SYSTEM PROTEIN H"/>
    <property type="match status" value="1"/>
</dbReference>
<keyword evidence="1" id="KW-0812">Transmembrane</keyword>
<keyword evidence="1" id="KW-1133">Transmembrane helix</keyword>
<dbReference type="EMBL" id="LR593886">
    <property type="protein sequence ID" value="VTR98677.1"/>
    <property type="molecule type" value="Genomic_DNA"/>
</dbReference>
<name>A0A6P2DGB8_9BACT</name>
<dbReference type="Proteomes" id="UP000464178">
    <property type="component" value="Chromosome"/>
</dbReference>
<accession>A0A6P2DGB8</accession>
<protein>
    <recommendedName>
        <fullName evidence="2">DUF1559 domain-containing protein</fullName>
    </recommendedName>
</protein>
<reference evidence="3 4" key="1">
    <citation type="submission" date="2019-05" db="EMBL/GenBank/DDBJ databases">
        <authorList>
            <consortium name="Science for Life Laboratories"/>
        </authorList>
    </citation>
    <scope>NUCLEOTIDE SEQUENCE [LARGE SCALE GENOMIC DNA]</scope>
    <source>
        <strain evidence="3">Soil9</strain>
    </source>
</reference>
<dbReference type="NCBIfam" id="TIGR04294">
    <property type="entry name" value="pre_pil_HX9DG"/>
    <property type="match status" value="1"/>
</dbReference>
<keyword evidence="1" id="KW-0472">Membrane</keyword>
<dbReference type="InterPro" id="IPR045584">
    <property type="entry name" value="Pilin-like"/>
</dbReference>
<evidence type="ECO:0000256" key="1">
    <source>
        <dbReference type="SAM" id="Phobius"/>
    </source>
</evidence>
<keyword evidence="4" id="KW-1185">Reference proteome</keyword>
<dbReference type="Pfam" id="PF07596">
    <property type="entry name" value="SBP_bac_10"/>
    <property type="match status" value="1"/>
</dbReference>
<feature type="transmembrane region" description="Helical" evidence="1">
    <location>
        <begin position="12"/>
        <end position="32"/>
    </location>
</feature>
<dbReference type="SUPFAM" id="SSF54523">
    <property type="entry name" value="Pili subunits"/>
    <property type="match status" value="1"/>
</dbReference>
<dbReference type="RefSeq" id="WP_162673608.1">
    <property type="nucleotide sequence ID" value="NZ_LR593886.1"/>
</dbReference>
<evidence type="ECO:0000313" key="3">
    <source>
        <dbReference type="EMBL" id="VTR98677.1"/>
    </source>
</evidence>
<dbReference type="InterPro" id="IPR027558">
    <property type="entry name" value="Pre_pil_HX9DG_C"/>
</dbReference>
<organism evidence="3 4">
    <name type="scientific">Gemmata massiliana</name>
    <dbReference type="NCBI Taxonomy" id="1210884"/>
    <lineage>
        <taxon>Bacteria</taxon>
        <taxon>Pseudomonadati</taxon>
        <taxon>Planctomycetota</taxon>
        <taxon>Planctomycetia</taxon>
        <taxon>Gemmatales</taxon>
        <taxon>Gemmataceae</taxon>
        <taxon>Gemmata</taxon>
    </lineage>
</organism>
<evidence type="ECO:0000259" key="2">
    <source>
        <dbReference type="Pfam" id="PF07596"/>
    </source>
</evidence>
<dbReference type="PANTHER" id="PTHR30093">
    <property type="entry name" value="GENERAL SECRETION PATHWAY PROTEIN G"/>
    <property type="match status" value="1"/>
</dbReference>
<dbReference type="Pfam" id="PF07963">
    <property type="entry name" value="N_methyl"/>
    <property type="match status" value="1"/>
</dbReference>
<gene>
    <name evidence="3" type="ORF">SOIL9_01950</name>
</gene>
<dbReference type="KEGG" id="gms:SOIL9_01950"/>
<evidence type="ECO:0000313" key="4">
    <source>
        <dbReference type="Proteomes" id="UP000464178"/>
    </source>
</evidence>
<dbReference type="InterPro" id="IPR011453">
    <property type="entry name" value="DUF1559"/>
</dbReference>
<proteinExistence type="predicted"/>
<dbReference type="InterPro" id="IPR012902">
    <property type="entry name" value="N_methyl_site"/>
</dbReference>
<dbReference type="Gene3D" id="3.30.700.10">
    <property type="entry name" value="Glycoprotein, Type 4 Pilin"/>
    <property type="match status" value="1"/>
</dbReference>